<evidence type="ECO:0000313" key="2">
    <source>
        <dbReference type="Proteomes" id="UP000187550"/>
    </source>
</evidence>
<dbReference type="OrthoDB" id="2965348at2"/>
<dbReference type="Proteomes" id="UP000187550">
    <property type="component" value="Unassembled WGS sequence"/>
</dbReference>
<dbReference type="RefSeq" id="WP_076757927.1">
    <property type="nucleotide sequence ID" value="NZ_FTPL01000002.1"/>
</dbReference>
<organism evidence="1 2">
    <name type="scientific">Edaphobacillus lindanitolerans</name>
    <dbReference type="NCBI Taxonomy" id="550447"/>
    <lineage>
        <taxon>Bacteria</taxon>
        <taxon>Bacillati</taxon>
        <taxon>Bacillota</taxon>
        <taxon>Bacilli</taxon>
        <taxon>Bacillales</taxon>
        <taxon>Bacillaceae</taxon>
        <taxon>Edaphobacillus</taxon>
    </lineage>
</organism>
<dbReference type="EMBL" id="FTPL01000002">
    <property type="protein sequence ID" value="SIT83573.1"/>
    <property type="molecule type" value="Genomic_DNA"/>
</dbReference>
<sequence length="138" mass="15998">MRVTSENGTTEQGGVPRFGYELIRDHVLPSVLGKHEEDILYWAGKELSRSFPLFQMDEAPDFFREAGWGGLSLRQQSRKEAEWLLDTDPEYVRRGNRSYMLEAGFLSGQFGKIHECVCECRPETDRKTGRVRLLLVWE</sequence>
<dbReference type="SUPFAM" id="SSF111126">
    <property type="entry name" value="Ligand-binding domain in the NO signalling and Golgi transport"/>
    <property type="match status" value="1"/>
</dbReference>
<gene>
    <name evidence="1" type="ORF">SAMN05428946_1630</name>
</gene>
<dbReference type="AlphaFoldDB" id="A0A1U7PMT7"/>
<name>A0A1U7PMT7_9BACI</name>
<evidence type="ECO:0000313" key="1">
    <source>
        <dbReference type="EMBL" id="SIT83573.1"/>
    </source>
</evidence>
<reference evidence="2" key="1">
    <citation type="submission" date="2017-01" db="EMBL/GenBank/DDBJ databases">
        <authorList>
            <person name="Varghese N."/>
            <person name="Submissions S."/>
        </authorList>
    </citation>
    <scope>NUCLEOTIDE SEQUENCE [LARGE SCALE GENOMIC DNA]</scope>
    <source>
        <strain evidence="2">MNA4</strain>
    </source>
</reference>
<dbReference type="Gene3D" id="3.30.1380.20">
    <property type="entry name" value="Trafficking protein particle complex subunit 3"/>
    <property type="match status" value="1"/>
</dbReference>
<keyword evidence="2" id="KW-1185">Reference proteome</keyword>
<dbReference type="InterPro" id="IPR024096">
    <property type="entry name" value="NO_sig/Golgi_transp_ligand-bd"/>
</dbReference>
<dbReference type="STRING" id="550447.SAMN05428946_1630"/>
<proteinExistence type="predicted"/>
<accession>A0A1U7PMT7</accession>
<evidence type="ECO:0008006" key="3">
    <source>
        <dbReference type="Google" id="ProtNLM"/>
    </source>
</evidence>
<dbReference type="InterPro" id="IPR019642">
    <property type="entry name" value="DUF2507"/>
</dbReference>
<protein>
    <recommendedName>
        <fullName evidence="3">DUF2507 domain-containing protein</fullName>
    </recommendedName>
</protein>
<dbReference type="Pfam" id="PF10702">
    <property type="entry name" value="DUF2507"/>
    <property type="match status" value="1"/>
</dbReference>